<dbReference type="Proteomes" id="UP000279911">
    <property type="component" value="Unassembled WGS sequence"/>
</dbReference>
<feature type="domain" description="N-acetyltransferase" evidence="1">
    <location>
        <begin position="14"/>
        <end position="168"/>
    </location>
</feature>
<dbReference type="PROSITE" id="PS51186">
    <property type="entry name" value="GNAT"/>
    <property type="match status" value="1"/>
</dbReference>
<comment type="caution">
    <text evidence="2">The sequence shown here is derived from an EMBL/GenBank/DDBJ whole genome shotgun (WGS) entry which is preliminary data.</text>
</comment>
<evidence type="ECO:0000313" key="2">
    <source>
        <dbReference type="EMBL" id="RSD29073.1"/>
    </source>
</evidence>
<organism evidence="2 3">
    <name type="scientific">Mesobacillus subterraneus</name>
    <dbReference type="NCBI Taxonomy" id="285983"/>
    <lineage>
        <taxon>Bacteria</taxon>
        <taxon>Bacillati</taxon>
        <taxon>Bacillota</taxon>
        <taxon>Bacilli</taxon>
        <taxon>Bacillales</taxon>
        <taxon>Bacillaceae</taxon>
        <taxon>Mesobacillus</taxon>
    </lineage>
</organism>
<dbReference type="InterPro" id="IPR000182">
    <property type="entry name" value="GNAT_dom"/>
</dbReference>
<dbReference type="CDD" id="cd04301">
    <property type="entry name" value="NAT_SF"/>
    <property type="match status" value="1"/>
</dbReference>
<protein>
    <submittedName>
        <fullName evidence="2">GNAT family N-acetyltransferase</fullName>
    </submittedName>
</protein>
<keyword evidence="2" id="KW-0808">Transferase</keyword>
<evidence type="ECO:0000259" key="1">
    <source>
        <dbReference type="PROSITE" id="PS51186"/>
    </source>
</evidence>
<dbReference type="SUPFAM" id="SSF55729">
    <property type="entry name" value="Acyl-CoA N-acyltransferases (Nat)"/>
    <property type="match status" value="1"/>
</dbReference>
<sequence length="168" mass="19847">MCKKCILTQGESKMEFVTSNKEMIPFELKIMNSHPEYNLLAEGKRILTDEDMLEEHEEGKELAKERYLMKVEEDYIGIIDFVMRNPRDEKPWLGLLIIHQSWSRQGKAEKALAIYEDMMKERGIREVRLGCFEANAAGLAFWEKTGFQRVKKIEFREKPLWIMEKALN</sequence>
<accession>A0A3R9DWN3</accession>
<proteinExistence type="predicted"/>
<evidence type="ECO:0000313" key="3">
    <source>
        <dbReference type="Proteomes" id="UP000279911"/>
    </source>
</evidence>
<reference evidence="3" key="1">
    <citation type="submission" date="2018-12" db="EMBL/GenBank/DDBJ databases">
        <title>Bacillus chawlae sp. nov., Bacillus glennii sp. nov., and Bacillus saganii sp. nov. Isolated from the Vehicle Assembly Building at Kennedy Space Center where the Viking Spacecraft were Assembled.</title>
        <authorList>
            <person name="Seuylemezian A."/>
            <person name="Vaishampayan P."/>
        </authorList>
    </citation>
    <scope>NUCLEOTIDE SEQUENCE [LARGE SCALE GENOMIC DNA]</scope>
    <source>
        <strain evidence="3">DSM 13966</strain>
    </source>
</reference>
<dbReference type="GO" id="GO:0016747">
    <property type="term" value="F:acyltransferase activity, transferring groups other than amino-acyl groups"/>
    <property type="evidence" value="ECO:0007669"/>
    <property type="project" value="InterPro"/>
</dbReference>
<dbReference type="AlphaFoldDB" id="A0A3R9DWN3"/>
<gene>
    <name evidence="2" type="ORF">EJA10_02910</name>
</gene>
<dbReference type="InterPro" id="IPR016181">
    <property type="entry name" value="Acyl_CoA_acyltransferase"/>
</dbReference>
<dbReference type="OrthoDB" id="9782266at2"/>
<name>A0A3R9DWN3_9BACI</name>
<dbReference type="Gene3D" id="3.40.630.30">
    <property type="match status" value="1"/>
</dbReference>
<dbReference type="EMBL" id="RSFW01000003">
    <property type="protein sequence ID" value="RSD29073.1"/>
    <property type="molecule type" value="Genomic_DNA"/>
</dbReference>
<dbReference type="Pfam" id="PF00583">
    <property type="entry name" value="Acetyltransf_1"/>
    <property type="match status" value="1"/>
</dbReference>